<protein>
    <recommendedName>
        <fullName evidence="3">SpoIIAA-like</fullName>
    </recommendedName>
</protein>
<name>A0A1I1FDB2_9GAMM</name>
<sequence>MSGLITSLSYDETENLVMVNLFGKASVTDIIDTYKKITCFAKVNSSNKLLVDVSELKRYYPRVEVINLFIQIKALLVGFKMARITGIESYRYDIVLQKAKRFNLDVENFDCTKKAKHWLNTLT</sequence>
<dbReference type="Proteomes" id="UP000198862">
    <property type="component" value="Unassembled WGS sequence"/>
</dbReference>
<dbReference type="EMBL" id="FOLO01000003">
    <property type="protein sequence ID" value="SFB97264.1"/>
    <property type="molecule type" value="Genomic_DNA"/>
</dbReference>
<evidence type="ECO:0000313" key="2">
    <source>
        <dbReference type="Proteomes" id="UP000198862"/>
    </source>
</evidence>
<keyword evidence="2" id="KW-1185">Reference proteome</keyword>
<dbReference type="OrthoDB" id="6290375at2"/>
<dbReference type="RefSeq" id="WP_091979776.1">
    <property type="nucleotide sequence ID" value="NZ_FOLO01000003.1"/>
</dbReference>
<dbReference type="AlphaFoldDB" id="A0A1I1FDB2"/>
<gene>
    <name evidence="1" type="ORF">SAMN02745724_00590</name>
</gene>
<evidence type="ECO:0000313" key="1">
    <source>
        <dbReference type="EMBL" id="SFB97264.1"/>
    </source>
</evidence>
<organism evidence="1 2">
    <name type="scientific">Pseudoalteromonas denitrificans DSM 6059</name>
    <dbReference type="NCBI Taxonomy" id="1123010"/>
    <lineage>
        <taxon>Bacteria</taxon>
        <taxon>Pseudomonadati</taxon>
        <taxon>Pseudomonadota</taxon>
        <taxon>Gammaproteobacteria</taxon>
        <taxon>Alteromonadales</taxon>
        <taxon>Pseudoalteromonadaceae</taxon>
        <taxon>Pseudoalteromonas</taxon>
    </lineage>
</organism>
<evidence type="ECO:0008006" key="3">
    <source>
        <dbReference type="Google" id="ProtNLM"/>
    </source>
</evidence>
<dbReference type="STRING" id="1123010.SAMN02745724_00590"/>
<accession>A0A1I1FDB2</accession>
<reference evidence="1 2" key="1">
    <citation type="submission" date="2016-10" db="EMBL/GenBank/DDBJ databases">
        <authorList>
            <person name="de Groot N.N."/>
        </authorList>
    </citation>
    <scope>NUCLEOTIDE SEQUENCE [LARGE SCALE GENOMIC DNA]</scope>
    <source>
        <strain evidence="1 2">DSM 6059</strain>
    </source>
</reference>
<proteinExistence type="predicted"/>